<comment type="caution">
    <text evidence="1">The sequence shown here is derived from an EMBL/GenBank/DDBJ whole genome shotgun (WGS) entry which is preliminary data.</text>
</comment>
<evidence type="ECO:0000313" key="2">
    <source>
        <dbReference type="Proteomes" id="UP001230649"/>
    </source>
</evidence>
<protein>
    <submittedName>
        <fullName evidence="1">Uncharacterized protein</fullName>
    </submittedName>
</protein>
<accession>A0ACC2W3S8</accession>
<dbReference type="EMBL" id="JASBWS010000047">
    <property type="protein sequence ID" value="KAJ9105747.1"/>
    <property type="molecule type" value="Genomic_DNA"/>
</dbReference>
<evidence type="ECO:0000313" key="1">
    <source>
        <dbReference type="EMBL" id="KAJ9105747.1"/>
    </source>
</evidence>
<gene>
    <name evidence="1" type="ORF">QFC20_004234</name>
</gene>
<dbReference type="Proteomes" id="UP001230649">
    <property type="component" value="Unassembled WGS sequence"/>
</dbReference>
<keyword evidence="2" id="KW-1185">Reference proteome</keyword>
<organism evidence="1 2">
    <name type="scientific">Naganishia adeliensis</name>
    <dbReference type="NCBI Taxonomy" id="92952"/>
    <lineage>
        <taxon>Eukaryota</taxon>
        <taxon>Fungi</taxon>
        <taxon>Dikarya</taxon>
        <taxon>Basidiomycota</taxon>
        <taxon>Agaricomycotina</taxon>
        <taxon>Tremellomycetes</taxon>
        <taxon>Filobasidiales</taxon>
        <taxon>Filobasidiaceae</taxon>
        <taxon>Naganishia</taxon>
    </lineage>
</organism>
<name>A0ACC2W3S8_9TREE</name>
<sequence>MQPPLQPSPRAAQVIRELIMKMEDDAEQPGRVGPLHGASQPQQQQVSGTGGQPSDSEIEQVIKSAMALAGKSVGSRSGTPGRDDVGYLPPPPPHPQQQQGMGPRMLPTQSQYEHYPQFMHPSHGQMAMGPAPSMFHQLPKPVSLPLFKPRPHTPIMFHPAAVGVDGRVNLFVGNDLKDLFRRAGTVLRADVSLDPQSNRSRGHGTVLMGSQEDGVKAIGGSSLRSCVLSWLMGGRCASVELFNGYNWQTRILEVRPDRLPPEYEPSPYIPSSAYGPPPGYVNNTGSRFAPPNGARRDTGRAFGGGSGGPLGVGPAPSARFSPAGVHVSPLLHTRTAGSAARNADVDPAGFKPSQVPYVSTSPFSAKHAPATDRSGSPVSGGVDGGSPTTTRRVPPVGLGAFLSSESTGYEMSYPPFDPGQGRGFSPFGMAPQGYERASLSRSVLQGNLSSAFTPRLQQPKRPAPPTRQDTLGGRLLYVENLPPTMQWQELKDMFRASGGTVVRADIAGGGEQKGRGCGTVLFAHEGDAVAAVERFDGTDYQGRPLRVRQDKTQSGPIPALTPTERGPPLFPETSVGEDATKPFEDAAPTNNVRGTGLAGKRGNLLPLRLAPGGGYDAFSGGHSGRLMMPMEGNGMPGRGMAPMTPSMPGFTFHAYPSTPPLMPMGFLSPGLEPFSPALNSPQSFVFNPFMNPAPGAPIQMTPTGAYNQHAPYAMTPGNPLTVDPSSLHHPAHPDYFPPQSPIAHGVPGGGYPPQGVFGMQGYASAAEDGREEREGGTTPVAKDSETEEVTGSLAQLGILDATPGNGCRILLPSELCGYASGGTFNRVSRWIGIVGRA</sequence>
<reference evidence="1" key="1">
    <citation type="submission" date="2023-04" db="EMBL/GenBank/DDBJ databases">
        <title>Draft Genome sequencing of Naganishia species isolated from polar environments using Oxford Nanopore Technology.</title>
        <authorList>
            <person name="Leo P."/>
            <person name="Venkateswaran K."/>
        </authorList>
    </citation>
    <scope>NUCLEOTIDE SEQUENCE</scope>
    <source>
        <strain evidence="1">MNA-CCFEE 5262</strain>
    </source>
</reference>
<proteinExistence type="predicted"/>